<evidence type="ECO:0008006" key="4">
    <source>
        <dbReference type="Google" id="ProtNLM"/>
    </source>
</evidence>
<gene>
    <name evidence="2" type="ORF">NQ317_001566</name>
</gene>
<sequence>HVESSGNVAPSDSQANIPISSQKANVRTQHIPVSSSSNSEPITTSTPPPLNAMTSTYRSQTTVLLSTCIIEVRDYLGNYQLIRALLDSASQACFISEPCLKRLGLSRRRSSAPVLGLNHSSSSTNGLVHCIIKPVGLTEPCFSIEALVLPKLCADMPSIQIDKINWPHISNIKLADNSFNKPGPIDMLIGAELYPHILKSGRICGAEGQPSALDTIFGWVLLGKIHDTSVSENSNSLVTCCTSTFPLEAALMKFWELESVASKIHISPEDEQCEELFKETLSRDNTGRFIVSLPFRQGEPDLGDTYTSTLRRFLSLESRLSKNTSFNSYIKRIGNLESQTYPEASRLLLNDTYVDDVVSGASSLTSAISLRDDLIKLLRLGGFELRKWASNSPQFLSSLPESAGQGSLSFDKR</sequence>
<evidence type="ECO:0000313" key="3">
    <source>
        <dbReference type="Proteomes" id="UP001162164"/>
    </source>
</evidence>
<dbReference type="EMBL" id="JAPWTJ010000456">
    <property type="protein sequence ID" value="KAJ8978287.1"/>
    <property type="molecule type" value="Genomic_DNA"/>
</dbReference>
<evidence type="ECO:0000256" key="1">
    <source>
        <dbReference type="SAM" id="MobiDB-lite"/>
    </source>
</evidence>
<feature type="region of interest" description="Disordered" evidence="1">
    <location>
        <begin position="1"/>
        <end position="53"/>
    </location>
</feature>
<accession>A0ABQ9JKS8</accession>
<feature type="compositionally biased region" description="Polar residues" evidence="1">
    <location>
        <begin position="1"/>
        <end position="28"/>
    </location>
</feature>
<dbReference type="CDD" id="cd00303">
    <property type="entry name" value="retropepsin_like"/>
    <property type="match status" value="1"/>
</dbReference>
<feature type="non-terminal residue" evidence="2">
    <location>
        <position position="1"/>
    </location>
</feature>
<proteinExistence type="predicted"/>
<dbReference type="PANTHER" id="PTHR47331">
    <property type="entry name" value="PHD-TYPE DOMAIN-CONTAINING PROTEIN"/>
    <property type="match status" value="1"/>
</dbReference>
<protein>
    <recommendedName>
        <fullName evidence="4">Peptidase aspartic putative domain-containing protein</fullName>
    </recommendedName>
</protein>
<comment type="caution">
    <text evidence="2">The sequence shown here is derived from an EMBL/GenBank/DDBJ whole genome shotgun (WGS) entry which is preliminary data.</text>
</comment>
<organism evidence="2 3">
    <name type="scientific">Molorchus minor</name>
    <dbReference type="NCBI Taxonomy" id="1323400"/>
    <lineage>
        <taxon>Eukaryota</taxon>
        <taxon>Metazoa</taxon>
        <taxon>Ecdysozoa</taxon>
        <taxon>Arthropoda</taxon>
        <taxon>Hexapoda</taxon>
        <taxon>Insecta</taxon>
        <taxon>Pterygota</taxon>
        <taxon>Neoptera</taxon>
        <taxon>Endopterygota</taxon>
        <taxon>Coleoptera</taxon>
        <taxon>Polyphaga</taxon>
        <taxon>Cucujiformia</taxon>
        <taxon>Chrysomeloidea</taxon>
        <taxon>Cerambycidae</taxon>
        <taxon>Lamiinae</taxon>
        <taxon>Monochamini</taxon>
        <taxon>Molorchus</taxon>
    </lineage>
</organism>
<evidence type="ECO:0000313" key="2">
    <source>
        <dbReference type="EMBL" id="KAJ8978287.1"/>
    </source>
</evidence>
<dbReference type="Proteomes" id="UP001162164">
    <property type="component" value="Unassembled WGS sequence"/>
</dbReference>
<dbReference type="PANTHER" id="PTHR47331:SF5">
    <property type="entry name" value="RIBONUCLEASE H"/>
    <property type="match status" value="1"/>
</dbReference>
<name>A0ABQ9JKS8_9CUCU</name>
<keyword evidence="3" id="KW-1185">Reference proteome</keyword>
<feature type="compositionally biased region" description="Low complexity" evidence="1">
    <location>
        <begin position="32"/>
        <end position="45"/>
    </location>
</feature>
<reference evidence="2" key="1">
    <citation type="journal article" date="2023" name="Insect Mol. Biol.">
        <title>Genome sequencing provides insights into the evolution of gene families encoding plant cell wall-degrading enzymes in longhorned beetles.</title>
        <authorList>
            <person name="Shin N.R."/>
            <person name="Okamura Y."/>
            <person name="Kirsch R."/>
            <person name="Pauchet Y."/>
        </authorList>
    </citation>
    <scope>NUCLEOTIDE SEQUENCE</scope>
    <source>
        <strain evidence="2">MMC_N1</strain>
    </source>
</reference>